<proteinExistence type="predicted"/>
<dbReference type="EMBL" id="CAADHO010000001">
    <property type="protein sequence ID" value="VFQ42756.1"/>
    <property type="molecule type" value="Genomic_DNA"/>
</dbReference>
<reference evidence="2 3" key="1">
    <citation type="submission" date="2019-03" db="EMBL/GenBank/DDBJ databases">
        <authorList>
            <person name="Nijsse B."/>
        </authorList>
    </citation>
    <scope>NUCLEOTIDE SEQUENCE [LARGE SCALE GENOMIC DNA]</scope>
    <source>
        <strain evidence="2">Desulfoluna butyratoxydans MSL71</strain>
    </source>
</reference>
<dbReference type="AlphaFoldDB" id="A0A4U8YGZ6"/>
<gene>
    <name evidence="2" type="ORF">MSL71_3770</name>
</gene>
<accession>A0A4U8YGZ6</accession>
<dbReference type="RefSeq" id="WP_180136971.1">
    <property type="nucleotide sequence ID" value="NZ_CAADHO010000001.1"/>
</dbReference>
<evidence type="ECO:0000313" key="3">
    <source>
        <dbReference type="Proteomes" id="UP000507962"/>
    </source>
</evidence>
<name>A0A4U8YGZ6_9BACT</name>
<dbReference type="Proteomes" id="UP000507962">
    <property type="component" value="Unassembled WGS sequence"/>
</dbReference>
<evidence type="ECO:0000313" key="2">
    <source>
        <dbReference type="EMBL" id="VFQ42756.1"/>
    </source>
</evidence>
<keyword evidence="3" id="KW-1185">Reference proteome</keyword>
<dbReference type="Pfam" id="PF11322">
    <property type="entry name" value="DUF3124"/>
    <property type="match status" value="1"/>
</dbReference>
<keyword evidence="1" id="KW-0732">Signal</keyword>
<evidence type="ECO:0008006" key="4">
    <source>
        <dbReference type="Google" id="ProtNLM"/>
    </source>
</evidence>
<sequence>MTFARTLAAFTLMALLALPVPFAHAASKGQTVYVPVYSHIYSGNMGKPFDLAVTLSIRNTDPHSPITINRVDYYGSDGKLLRRHVSKPQTIAPLAATRFILKESDKTGGSGASFIVSWEAGSPISPALIETIMISTRAQQGISFTSRAQVIREK</sequence>
<evidence type="ECO:0000256" key="1">
    <source>
        <dbReference type="SAM" id="SignalP"/>
    </source>
</evidence>
<protein>
    <recommendedName>
        <fullName evidence="4">DUF3124 domain-containing protein</fullName>
    </recommendedName>
</protein>
<feature type="chain" id="PRO_5020420558" description="DUF3124 domain-containing protein" evidence="1">
    <location>
        <begin position="26"/>
        <end position="154"/>
    </location>
</feature>
<feature type="signal peptide" evidence="1">
    <location>
        <begin position="1"/>
        <end position="25"/>
    </location>
</feature>
<organism evidence="2 3">
    <name type="scientific">Desulfoluna butyratoxydans</name>
    <dbReference type="NCBI Taxonomy" id="231438"/>
    <lineage>
        <taxon>Bacteria</taxon>
        <taxon>Pseudomonadati</taxon>
        <taxon>Thermodesulfobacteriota</taxon>
        <taxon>Desulfobacteria</taxon>
        <taxon>Desulfobacterales</taxon>
        <taxon>Desulfolunaceae</taxon>
        <taxon>Desulfoluna</taxon>
    </lineage>
</organism>
<dbReference type="InterPro" id="IPR021471">
    <property type="entry name" value="DUF3124"/>
</dbReference>